<dbReference type="InterPro" id="IPR051487">
    <property type="entry name" value="Ser/Thr_Proteases_Immune/Dev"/>
</dbReference>
<dbReference type="GO" id="GO:0006508">
    <property type="term" value="P:proteolysis"/>
    <property type="evidence" value="ECO:0007669"/>
    <property type="project" value="InterPro"/>
</dbReference>
<gene>
    <name evidence="6" type="ORF">LOTGIDRAFT_229778</name>
</gene>
<dbReference type="Gene3D" id="2.40.10.10">
    <property type="entry name" value="Trypsin-like serine proteases"/>
    <property type="match status" value="1"/>
</dbReference>
<dbReference type="Pfam" id="PF00089">
    <property type="entry name" value="Trypsin"/>
    <property type="match status" value="1"/>
</dbReference>
<dbReference type="PRINTS" id="PR00722">
    <property type="entry name" value="CHYMOTRYPSIN"/>
</dbReference>
<dbReference type="Proteomes" id="UP000030746">
    <property type="component" value="Unassembled WGS sequence"/>
</dbReference>
<dbReference type="RefSeq" id="XP_009066536.1">
    <property type="nucleotide sequence ID" value="XM_009068288.1"/>
</dbReference>
<dbReference type="CTD" id="20248102"/>
<dbReference type="AlphaFoldDB" id="V3YXE1"/>
<feature type="compositionally biased region" description="Low complexity" evidence="3">
    <location>
        <begin position="75"/>
        <end position="85"/>
    </location>
</feature>
<dbReference type="KEGG" id="lgi:LOTGIDRAFT_229778"/>
<dbReference type="SUPFAM" id="SSF50494">
    <property type="entry name" value="Trypsin-like serine proteases"/>
    <property type="match status" value="1"/>
</dbReference>
<name>V3YXE1_LOTGI</name>
<dbReference type="PROSITE" id="PS50240">
    <property type="entry name" value="TRYPSIN_DOM"/>
    <property type="match status" value="1"/>
</dbReference>
<reference evidence="6 7" key="1">
    <citation type="journal article" date="2013" name="Nature">
        <title>Insights into bilaterian evolution from three spiralian genomes.</title>
        <authorList>
            <person name="Simakov O."/>
            <person name="Marletaz F."/>
            <person name="Cho S.J."/>
            <person name="Edsinger-Gonzales E."/>
            <person name="Havlak P."/>
            <person name="Hellsten U."/>
            <person name="Kuo D.H."/>
            <person name="Larsson T."/>
            <person name="Lv J."/>
            <person name="Arendt D."/>
            <person name="Savage R."/>
            <person name="Osoegawa K."/>
            <person name="de Jong P."/>
            <person name="Grimwood J."/>
            <person name="Chapman J.A."/>
            <person name="Shapiro H."/>
            <person name="Aerts A."/>
            <person name="Otillar R.P."/>
            <person name="Terry A.Y."/>
            <person name="Boore J.L."/>
            <person name="Grigoriev I.V."/>
            <person name="Lindberg D.R."/>
            <person name="Seaver E.C."/>
            <person name="Weisblat D.A."/>
            <person name="Putnam N.H."/>
            <person name="Rokhsar D.S."/>
        </authorList>
    </citation>
    <scope>NUCLEOTIDE SEQUENCE [LARGE SCALE GENOMIC DNA]</scope>
</reference>
<comment type="similarity">
    <text evidence="2">Belongs to the peptidase S1 family. CLIP subfamily.</text>
</comment>
<dbReference type="EMBL" id="KB203854">
    <property type="protein sequence ID" value="ESO82743.1"/>
    <property type="molecule type" value="Genomic_DNA"/>
</dbReference>
<feature type="domain" description="Peptidase S1" evidence="5">
    <location>
        <begin position="109"/>
        <end position="401"/>
    </location>
</feature>
<dbReference type="HOGENOM" id="CLU_059454_0_0_1"/>
<protein>
    <recommendedName>
        <fullName evidence="5">Peptidase S1 domain-containing protein</fullName>
    </recommendedName>
</protein>
<keyword evidence="7" id="KW-1185">Reference proteome</keyword>
<dbReference type="GO" id="GO:0004252">
    <property type="term" value="F:serine-type endopeptidase activity"/>
    <property type="evidence" value="ECO:0007669"/>
    <property type="project" value="InterPro"/>
</dbReference>
<dbReference type="OrthoDB" id="6103265at2759"/>
<evidence type="ECO:0000256" key="3">
    <source>
        <dbReference type="SAM" id="MobiDB-lite"/>
    </source>
</evidence>
<evidence type="ECO:0000313" key="6">
    <source>
        <dbReference type="EMBL" id="ESO82743.1"/>
    </source>
</evidence>
<evidence type="ECO:0000259" key="5">
    <source>
        <dbReference type="PROSITE" id="PS50240"/>
    </source>
</evidence>
<evidence type="ECO:0000256" key="4">
    <source>
        <dbReference type="SAM" id="SignalP"/>
    </source>
</evidence>
<organism evidence="6 7">
    <name type="scientific">Lottia gigantea</name>
    <name type="common">Giant owl limpet</name>
    <dbReference type="NCBI Taxonomy" id="225164"/>
    <lineage>
        <taxon>Eukaryota</taxon>
        <taxon>Metazoa</taxon>
        <taxon>Spiralia</taxon>
        <taxon>Lophotrochozoa</taxon>
        <taxon>Mollusca</taxon>
        <taxon>Gastropoda</taxon>
        <taxon>Patellogastropoda</taxon>
        <taxon>Lottioidea</taxon>
        <taxon>Lottiidae</taxon>
        <taxon>Lottia</taxon>
    </lineage>
</organism>
<dbReference type="OMA" id="WGTECAT"/>
<keyword evidence="1" id="KW-1015">Disulfide bond</keyword>
<dbReference type="PANTHER" id="PTHR24256">
    <property type="entry name" value="TRYPTASE-RELATED"/>
    <property type="match status" value="1"/>
</dbReference>
<dbReference type="SMART" id="SM00020">
    <property type="entry name" value="Tryp_SPc"/>
    <property type="match status" value="1"/>
</dbReference>
<proteinExistence type="inferred from homology"/>
<dbReference type="InterPro" id="IPR001254">
    <property type="entry name" value="Trypsin_dom"/>
</dbReference>
<dbReference type="InterPro" id="IPR043504">
    <property type="entry name" value="Peptidase_S1_PA_chymotrypsin"/>
</dbReference>
<evidence type="ECO:0000256" key="2">
    <source>
        <dbReference type="ARBA" id="ARBA00024195"/>
    </source>
</evidence>
<dbReference type="InterPro" id="IPR001314">
    <property type="entry name" value="Peptidase_S1A"/>
</dbReference>
<dbReference type="STRING" id="225164.V3YXE1"/>
<sequence length="447" mass="48051">MKLIVKLLAVCVLSEIQCLELCSLINPKGLCKLSADCDGEIENYGSYVCPDPTVCCIAPDTTTPEPTTEPPSTEPPTTTEEPTTIPSTTVLPVTEQCGVRPENDLMFRLLGGTVKEIQSWPWMVSIRGKSTTGDTATKITEDPTQENTTPVCAGVFIHEQYVATTGFCILKLYAAFKSAGFTFDPLKNILLKSGETTTNSQDFVGGFSTEQQFKVIEIIPHTDFVIQDFENDAYNFSNLIRNPDTFLPNNLALLKLEQPVVFNGNVRKCCAPNLTESACSIKKSGCIIAGWGDSSENGVKNDGAFREIEVEVFSKEVVDAAAQFTSSLATPLQSVAKFTAAPGNVCDGDNGGMVVCQNDEDRWALEGLVSIGDVSVGCTPLDSFKIVDIKAAWPWIEKVERGTIDDDKAVACLVDDDEAVACLADDDGAVTGFVDDDGAVTGLVDDD</sequence>
<accession>V3YXE1</accession>
<evidence type="ECO:0000256" key="1">
    <source>
        <dbReference type="ARBA" id="ARBA00023157"/>
    </source>
</evidence>
<dbReference type="GeneID" id="20248102"/>
<evidence type="ECO:0000313" key="7">
    <source>
        <dbReference type="Proteomes" id="UP000030746"/>
    </source>
</evidence>
<feature type="signal peptide" evidence="4">
    <location>
        <begin position="1"/>
        <end position="18"/>
    </location>
</feature>
<keyword evidence="4" id="KW-0732">Signal</keyword>
<dbReference type="InterPro" id="IPR009003">
    <property type="entry name" value="Peptidase_S1_PA"/>
</dbReference>
<feature type="region of interest" description="Disordered" evidence="3">
    <location>
        <begin position="60"/>
        <end position="85"/>
    </location>
</feature>
<feature type="chain" id="PRO_5004717563" description="Peptidase S1 domain-containing protein" evidence="4">
    <location>
        <begin position="19"/>
        <end position="447"/>
    </location>
</feature>